<dbReference type="EMBL" id="CAUYUJ010016094">
    <property type="protein sequence ID" value="CAK0861781.1"/>
    <property type="molecule type" value="Genomic_DNA"/>
</dbReference>
<dbReference type="Proteomes" id="UP001189429">
    <property type="component" value="Unassembled WGS sequence"/>
</dbReference>
<protein>
    <submittedName>
        <fullName evidence="1">Uncharacterized protein</fullName>
    </submittedName>
</protein>
<accession>A0ABN9UPA8</accession>
<dbReference type="SUPFAM" id="SSF58113">
    <property type="entry name" value="Apolipoprotein A-I"/>
    <property type="match status" value="1"/>
</dbReference>
<keyword evidence="2" id="KW-1185">Reference proteome</keyword>
<organism evidence="1 2">
    <name type="scientific">Prorocentrum cordatum</name>
    <dbReference type="NCBI Taxonomy" id="2364126"/>
    <lineage>
        <taxon>Eukaryota</taxon>
        <taxon>Sar</taxon>
        <taxon>Alveolata</taxon>
        <taxon>Dinophyceae</taxon>
        <taxon>Prorocentrales</taxon>
        <taxon>Prorocentraceae</taxon>
        <taxon>Prorocentrum</taxon>
    </lineage>
</organism>
<evidence type="ECO:0000313" key="2">
    <source>
        <dbReference type="Proteomes" id="UP001189429"/>
    </source>
</evidence>
<evidence type="ECO:0000313" key="1">
    <source>
        <dbReference type="EMBL" id="CAK0861781.1"/>
    </source>
</evidence>
<proteinExistence type="predicted"/>
<sequence length="187" mass="21173">MTYPQLSPRVGTTSQVPDELLIELNSKLAEECEEHQALTKKMMDDNRMAVQSQLDDMRRTFQDMFDDHRKSTELVIEEHRRTSEQRLREVSQTCQQLDIQLGRTMAEERAAVQGALQAVAQVLQRERAESRVDMQHAMAALRNGLPSEEPPCSSKTADGEALAVTPGQLDAALEALRRELQQQLWAS</sequence>
<comment type="caution">
    <text evidence="1">The sequence shown here is derived from an EMBL/GenBank/DDBJ whole genome shotgun (WGS) entry which is preliminary data.</text>
</comment>
<gene>
    <name evidence="1" type="ORF">PCOR1329_LOCUS50355</name>
</gene>
<name>A0ABN9UPA8_9DINO</name>
<reference evidence="1" key="1">
    <citation type="submission" date="2023-10" db="EMBL/GenBank/DDBJ databases">
        <authorList>
            <person name="Chen Y."/>
            <person name="Shah S."/>
            <person name="Dougan E. K."/>
            <person name="Thang M."/>
            <person name="Chan C."/>
        </authorList>
    </citation>
    <scope>NUCLEOTIDE SEQUENCE [LARGE SCALE GENOMIC DNA]</scope>
</reference>